<accession>A0A067MJ24</accession>
<feature type="non-terminal residue" evidence="1">
    <location>
        <position position="105"/>
    </location>
</feature>
<organism evidence="1 2">
    <name type="scientific">Botryobasidium botryosum (strain FD-172 SS1)</name>
    <dbReference type="NCBI Taxonomy" id="930990"/>
    <lineage>
        <taxon>Eukaryota</taxon>
        <taxon>Fungi</taxon>
        <taxon>Dikarya</taxon>
        <taxon>Basidiomycota</taxon>
        <taxon>Agaricomycotina</taxon>
        <taxon>Agaricomycetes</taxon>
        <taxon>Cantharellales</taxon>
        <taxon>Botryobasidiaceae</taxon>
        <taxon>Botryobasidium</taxon>
    </lineage>
</organism>
<dbReference type="Proteomes" id="UP000027195">
    <property type="component" value="Unassembled WGS sequence"/>
</dbReference>
<dbReference type="HOGENOM" id="CLU_2412982_0_0_1"/>
<dbReference type="AlphaFoldDB" id="A0A067MJ24"/>
<name>A0A067MJ24_BOTB1</name>
<evidence type="ECO:0000313" key="1">
    <source>
        <dbReference type="EMBL" id="KDQ11576.1"/>
    </source>
</evidence>
<gene>
    <name evidence="1" type="ORF">BOTBODRAFT_35244</name>
</gene>
<sequence length="105" mass="12131">MPEAELSWGFCIPNDKLAALVLCLRQHDPNYVEIPRIIPLGVRWVPRPESGLQEYLEKFEEDPRFSAFDFKLVYQEGRGDGVVLMITHAQSKKETGKFAEHCHFL</sequence>
<keyword evidence="2" id="KW-1185">Reference proteome</keyword>
<evidence type="ECO:0000313" key="2">
    <source>
        <dbReference type="Proteomes" id="UP000027195"/>
    </source>
</evidence>
<dbReference type="EMBL" id="KL198057">
    <property type="protein sequence ID" value="KDQ11576.1"/>
    <property type="molecule type" value="Genomic_DNA"/>
</dbReference>
<proteinExistence type="predicted"/>
<dbReference type="InParanoid" id="A0A067MJ24"/>
<reference evidence="2" key="1">
    <citation type="journal article" date="2014" name="Proc. Natl. Acad. Sci. U.S.A.">
        <title>Extensive sampling of basidiomycete genomes demonstrates inadequacy of the white-rot/brown-rot paradigm for wood decay fungi.</title>
        <authorList>
            <person name="Riley R."/>
            <person name="Salamov A.A."/>
            <person name="Brown D.W."/>
            <person name="Nagy L.G."/>
            <person name="Floudas D."/>
            <person name="Held B.W."/>
            <person name="Levasseur A."/>
            <person name="Lombard V."/>
            <person name="Morin E."/>
            <person name="Otillar R."/>
            <person name="Lindquist E.A."/>
            <person name="Sun H."/>
            <person name="LaButti K.M."/>
            <person name="Schmutz J."/>
            <person name="Jabbour D."/>
            <person name="Luo H."/>
            <person name="Baker S.E."/>
            <person name="Pisabarro A.G."/>
            <person name="Walton J.D."/>
            <person name="Blanchette R.A."/>
            <person name="Henrissat B."/>
            <person name="Martin F."/>
            <person name="Cullen D."/>
            <person name="Hibbett D.S."/>
            <person name="Grigoriev I.V."/>
        </authorList>
    </citation>
    <scope>NUCLEOTIDE SEQUENCE [LARGE SCALE GENOMIC DNA]</scope>
    <source>
        <strain evidence="2">FD-172 SS1</strain>
    </source>
</reference>
<protein>
    <submittedName>
        <fullName evidence="1">Uncharacterized protein</fullName>
    </submittedName>
</protein>